<name>C5A6X5_THEGJ</name>
<dbReference type="AlphaFoldDB" id="C5A6X5"/>
<keyword evidence="4" id="KW-1185">Reference proteome</keyword>
<evidence type="ECO:0000256" key="1">
    <source>
        <dbReference type="SAM" id="Phobius"/>
    </source>
</evidence>
<evidence type="ECO:0000313" key="3">
    <source>
        <dbReference type="EMBL" id="ACS33987.1"/>
    </source>
</evidence>
<keyword evidence="1" id="KW-1133">Transmembrane helix</keyword>
<organism evidence="3 4">
    <name type="scientific">Thermococcus gammatolerans (strain DSM 15229 / JCM 11827 / EJ3)</name>
    <dbReference type="NCBI Taxonomy" id="593117"/>
    <lineage>
        <taxon>Archaea</taxon>
        <taxon>Methanobacteriati</taxon>
        <taxon>Methanobacteriota</taxon>
        <taxon>Thermococci</taxon>
        <taxon>Thermococcales</taxon>
        <taxon>Thermococcaceae</taxon>
        <taxon>Thermococcus</taxon>
    </lineage>
</organism>
<feature type="transmembrane region" description="Helical" evidence="1">
    <location>
        <begin position="94"/>
        <end position="114"/>
    </location>
</feature>
<proteinExistence type="predicted"/>
<dbReference type="GeneID" id="7987287"/>
<accession>C5A6X5</accession>
<dbReference type="PaxDb" id="593117-TGAM_1485"/>
<keyword evidence="1" id="KW-0472">Membrane</keyword>
<dbReference type="Pfam" id="PF05763">
    <property type="entry name" value="DUF835"/>
    <property type="match status" value="1"/>
</dbReference>
<dbReference type="KEGG" id="tga:TGAM_1485"/>
<evidence type="ECO:0000259" key="2">
    <source>
        <dbReference type="Pfam" id="PF05763"/>
    </source>
</evidence>
<dbReference type="HOGENOM" id="CLU_063611_0_0_2"/>
<dbReference type="eggNOG" id="arCOG03805">
    <property type="taxonomic scope" value="Archaea"/>
</dbReference>
<feature type="transmembrane region" description="Helical" evidence="1">
    <location>
        <begin position="154"/>
        <end position="172"/>
    </location>
</feature>
<feature type="transmembrane region" description="Helical" evidence="1">
    <location>
        <begin position="63"/>
        <end position="82"/>
    </location>
</feature>
<dbReference type="STRING" id="593117.TGAM_1485"/>
<dbReference type="OrthoDB" id="86229at2157"/>
<dbReference type="PATRIC" id="fig|593117.10.peg.1487"/>
<protein>
    <recommendedName>
        <fullName evidence="2">DUF835 domain-containing protein</fullName>
    </recommendedName>
</protein>
<dbReference type="Proteomes" id="UP000001488">
    <property type="component" value="Chromosome"/>
</dbReference>
<feature type="domain" description="DUF835" evidence="2">
    <location>
        <begin position="232"/>
        <end position="362"/>
    </location>
</feature>
<dbReference type="EMBL" id="CP001398">
    <property type="protein sequence ID" value="ACS33987.1"/>
    <property type="molecule type" value="Genomic_DNA"/>
</dbReference>
<dbReference type="RefSeq" id="WP_015859098.1">
    <property type="nucleotide sequence ID" value="NC_012804.1"/>
</dbReference>
<feature type="transmembrane region" description="Helical" evidence="1">
    <location>
        <begin position="120"/>
        <end position="142"/>
    </location>
</feature>
<feature type="transmembrane region" description="Helical" evidence="1">
    <location>
        <begin position="38"/>
        <end position="57"/>
    </location>
</feature>
<sequence>MQDSLIVIAGALIVMGIDVLAALLIFSIYRKNRRTSALLFSMAWLCDFLAIATSSSLTLKPLGLLLLPLFSSFMFAASFHLVEEEGVKIDKGTLKVLSTAPVAYMIYLLMVYWYTQDPEWTATAAASLGITGVFVTASGLIVKNVVSIYQSAAKYLYIGITLFGLHLIPAALFGQERWYIPIGFMLSASLIVLMTTAMVKIMRSESFRRIPLQELPQEPETELESPVAILHPEELQKIKEEFKDFPVLAFLRNTRDVPEAWRVYFMTTAPLSGEREKTIGPTELPRIGEIIYRYLQEMKSKNLRGVVLFDCIEYLLVYNSQESLLKFLAKVRDFVVMSNGFLILAVDPRGVEPHFIAQLRRILL</sequence>
<keyword evidence="1" id="KW-0812">Transmembrane</keyword>
<reference evidence="3 4" key="1">
    <citation type="journal article" date="2007" name="Genome Biol.">
        <title>Genome analysis and genome-wide proteomics of Thermococcus gammatolerans, the most radioresistant organism known amongst the Archaea.</title>
        <authorList>
            <person name="Zivanovic Y."/>
            <person name="Armengaud J."/>
            <person name="Lagorce A."/>
            <person name="Leplat C."/>
            <person name="Guerin P."/>
            <person name="Dutertre M."/>
            <person name="Anthouard V."/>
            <person name="Forterre P."/>
            <person name="Wincker P."/>
            <person name="Confalonieri F."/>
        </authorList>
    </citation>
    <scope>NUCLEOTIDE SEQUENCE [LARGE SCALE GENOMIC DNA]</scope>
    <source>
        <strain evidence="4">DSM 15229 / JCM 11827 / EJ3</strain>
    </source>
</reference>
<dbReference type="InterPro" id="IPR008553">
    <property type="entry name" value="DUF835"/>
</dbReference>
<feature type="transmembrane region" description="Helical" evidence="1">
    <location>
        <begin position="6"/>
        <end position="26"/>
    </location>
</feature>
<evidence type="ECO:0000313" key="4">
    <source>
        <dbReference type="Proteomes" id="UP000001488"/>
    </source>
</evidence>
<gene>
    <name evidence="3" type="ordered locus">TGAM_1485</name>
</gene>
<feature type="transmembrane region" description="Helical" evidence="1">
    <location>
        <begin position="178"/>
        <end position="199"/>
    </location>
</feature>